<protein>
    <submittedName>
        <fullName evidence="1">Cof-like hydrolase</fullName>
        <ecNumber evidence="1">3.1.3.-</ecNumber>
    </submittedName>
</protein>
<dbReference type="EMBL" id="CYZX01000027">
    <property type="protein sequence ID" value="CUP12657.1"/>
    <property type="molecule type" value="Genomic_DNA"/>
</dbReference>
<dbReference type="InterPro" id="IPR023214">
    <property type="entry name" value="HAD_sf"/>
</dbReference>
<dbReference type="GO" id="GO:0016791">
    <property type="term" value="F:phosphatase activity"/>
    <property type="evidence" value="ECO:0007669"/>
    <property type="project" value="TreeGrafter"/>
</dbReference>
<dbReference type="NCBIfam" id="TIGR00099">
    <property type="entry name" value="Cof-subfamily"/>
    <property type="match status" value="1"/>
</dbReference>
<dbReference type="Gene3D" id="3.40.50.1000">
    <property type="entry name" value="HAD superfamily/HAD-like"/>
    <property type="match status" value="1"/>
</dbReference>
<dbReference type="CDD" id="cd07516">
    <property type="entry name" value="HAD_Pase"/>
    <property type="match status" value="1"/>
</dbReference>
<dbReference type="Pfam" id="PF08282">
    <property type="entry name" value="Hydrolase_3"/>
    <property type="match status" value="1"/>
</dbReference>
<organism evidence="1 2">
    <name type="scientific">Clostridium disporicum</name>
    <dbReference type="NCBI Taxonomy" id="84024"/>
    <lineage>
        <taxon>Bacteria</taxon>
        <taxon>Bacillati</taxon>
        <taxon>Bacillota</taxon>
        <taxon>Clostridia</taxon>
        <taxon>Eubacteriales</taxon>
        <taxon>Clostridiaceae</taxon>
        <taxon>Clostridium</taxon>
    </lineage>
</organism>
<name>A0A174KRK7_9CLOT</name>
<dbReference type="AlphaFoldDB" id="A0A174KRK7"/>
<dbReference type="EC" id="3.1.3.-" evidence="1"/>
<dbReference type="SUPFAM" id="SSF56784">
    <property type="entry name" value="HAD-like"/>
    <property type="match status" value="1"/>
</dbReference>
<accession>A0A174KRK7</accession>
<evidence type="ECO:0000313" key="2">
    <source>
        <dbReference type="Proteomes" id="UP000095594"/>
    </source>
</evidence>
<dbReference type="SFLD" id="SFLDG01140">
    <property type="entry name" value="C2.B:_Phosphomannomutase_and_P"/>
    <property type="match status" value="1"/>
</dbReference>
<dbReference type="InterPro" id="IPR000150">
    <property type="entry name" value="Cof"/>
</dbReference>
<dbReference type="InterPro" id="IPR006379">
    <property type="entry name" value="HAD-SF_hydro_IIB"/>
</dbReference>
<dbReference type="Proteomes" id="UP000095594">
    <property type="component" value="Unassembled WGS sequence"/>
</dbReference>
<dbReference type="NCBIfam" id="TIGR01484">
    <property type="entry name" value="HAD-SF-IIB"/>
    <property type="match status" value="1"/>
</dbReference>
<dbReference type="InterPro" id="IPR036412">
    <property type="entry name" value="HAD-like_sf"/>
</dbReference>
<proteinExistence type="predicted"/>
<dbReference type="GO" id="GO:0000287">
    <property type="term" value="F:magnesium ion binding"/>
    <property type="evidence" value="ECO:0007669"/>
    <property type="project" value="TreeGrafter"/>
</dbReference>
<sequence length="292" mass="32292">MEGIDNIMSIKVIIMDVDGTLTNSKKVITEKTKETLLKAQEAGAKLILASGRPTSGLMDFAKELKMDKHNGLLVSFNGAKVVDCETNEVLFNQTMTVEEGQAVLEHMKKFKVKPMIDKGDYMYVNDVFDNEIEVNGKPFNIIQYESRGGKFKLCEKADLAAFADYPLNKILTAGEADYLAENYKAMMEPFKDKLSCMFTAPFYFEFTANGIDKAKALDTVLIPMGYKREEMIAFGDGHNDASMVKYAGIGVAMANAVEDLKAIADEITSSNEEDGIAVSLHEHMPELCLVNS</sequence>
<dbReference type="PANTHER" id="PTHR10000">
    <property type="entry name" value="PHOSPHOSERINE PHOSPHATASE"/>
    <property type="match status" value="1"/>
</dbReference>
<keyword evidence="1" id="KW-0378">Hydrolase</keyword>
<reference evidence="1 2" key="1">
    <citation type="submission" date="2015-09" db="EMBL/GenBank/DDBJ databases">
        <authorList>
            <consortium name="Pathogen Informatics"/>
        </authorList>
    </citation>
    <scope>NUCLEOTIDE SEQUENCE [LARGE SCALE GENOMIC DNA]</scope>
    <source>
        <strain evidence="1 2">2789STDY5834856</strain>
    </source>
</reference>
<dbReference type="PANTHER" id="PTHR10000:SF8">
    <property type="entry name" value="HAD SUPERFAMILY HYDROLASE-LIKE, TYPE 3"/>
    <property type="match status" value="1"/>
</dbReference>
<gene>
    <name evidence="1" type="primary">yidA_5</name>
    <name evidence="1" type="ORF">ERS852471_03046</name>
</gene>
<evidence type="ECO:0000313" key="1">
    <source>
        <dbReference type="EMBL" id="CUP12657.1"/>
    </source>
</evidence>
<dbReference type="Gene3D" id="3.30.1240.10">
    <property type="match status" value="1"/>
</dbReference>
<dbReference type="SFLD" id="SFLDS00003">
    <property type="entry name" value="Haloacid_Dehalogenase"/>
    <property type="match status" value="1"/>
</dbReference>
<dbReference type="GO" id="GO:0005829">
    <property type="term" value="C:cytosol"/>
    <property type="evidence" value="ECO:0007669"/>
    <property type="project" value="TreeGrafter"/>
</dbReference>